<evidence type="ECO:0000313" key="1">
    <source>
        <dbReference type="EMBL" id="CAB3409893.1"/>
    </source>
</evidence>
<dbReference type="InterPro" id="IPR011990">
    <property type="entry name" value="TPR-like_helical_dom_sf"/>
</dbReference>
<comment type="caution">
    <text evidence="1">The sequence shown here is derived from an EMBL/GenBank/DDBJ whole genome shotgun (WGS) entry which is preliminary data.</text>
</comment>
<dbReference type="OrthoDB" id="512473at2759"/>
<dbReference type="PANTHER" id="PTHR16056">
    <property type="entry name" value="REGULATOR OF MICROTUBULE DYNAMICS PROTEIN"/>
    <property type="match status" value="1"/>
</dbReference>
<dbReference type="AlphaFoldDB" id="A0A8S1F7Y9"/>
<dbReference type="EMBL" id="CADEPM010000009">
    <property type="protein sequence ID" value="CAB3409893.1"/>
    <property type="molecule type" value="Genomic_DNA"/>
</dbReference>
<evidence type="ECO:0008006" key="3">
    <source>
        <dbReference type="Google" id="ProtNLM"/>
    </source>
</evidence>
<dbReference type="GO" id="GO:0005739">
    <property type="term" value="C:mitochondrion"/>
    <property type="evidence" value="ECO:0007669"/>
    <property type="project" value="TreeGrafter"/>
</dbReference>
<dbReference type="Gene3D" id="1.25.40.10">
    <property type="entry name" value="Tetratricopeptide repeat domain"/>
    <property type="match status" value="1"/>
</dbReference>
<evidence type="ECO:0000313" key="2">
    <source>
        <dbReference type="Proteomes" id="UP000494206"/>
    </source>
</evidence>
<reference evidence="1 2" key="1">
    <citation type="submission" date="2020-04" db="EMBL/GenBank/DDBJ databases">
        <authorList>
            <person name="Laetsch R D."/>
            <person name="Stevens L."/>
            <person name="Kumar S."/>
            <person name="Blaxter L. M."/>
        </authorList>
    </citation>
    <scope>NUCLEOTIDE SEQUENCE [LARGE SCALE GENOMIC DNA]</scope>
</reference>
<dbReference type="Pfam" id="PF21033">
    <property type="entry name" value="RMD1-3"/>
    <property type="match status" value="1"/>
</dbReference>
<dbReference type="PANTHER" id="PTHR16056:SF4">
    <property type="entry name" value="REGULATOR OF MICROTUBULE DYNAMICS PROTEIN 1"/>
    <property type="match status" value="1"/>
</dbReference>
<keyword evidence="2" id="KW-1185">Reference proteome</keyword>
<dbReference type="SUPFAM" id="SSF48452">
    <property type="entry name" value="TPR-like"/>
    <property type="match status" value="1"/>
</dbReference>
<sequence length="218" mass="25140">MSFENVDTLYENQQFQKGFDELKLRYKSGEDTCEVLWRMCRFCHDISNMLTGEQKKHMVFEGRNYGLRAVDLDPACFMAAKWAAILYGISVDMMSMKDKINEGGKLKDLLDKALELDPTDFALLHLRARFSFTLANLSWLERNEVPKASIDDALADFEAAYKSQEDWIENLLYLAKCLVTKKEKARARELLNKALQLPADSNSDQELQSECKKLLEKC</sequence>
<protein>
    <recommendedName>
        <fullName evidence="3">Regulator of microtubule dynamics protein 1</fullName>
    </recommendedName>
</protein>
<gene>
    <name evidence="1" type="ORF">CBOVIS_LOCUS11489</name>
</gene>
<dbReference type="GO" id="GO:0008017">
    <property type="term" value="F:microtubule binding"/>
    <property type="evidence" value="ECO:0007669"/>
    <property type="project" value="TreeGrafter"/>
</dbReference>
<dbReference type="GO" id="GO:0097431">
    <property type="term" value="C:mitotic spindle pole"/>
    <property type="evidence" value="ECO:0007669"/>
    <property type="project" value="TreeGrafter"/>
</dbReference>
<name>A0A8S1F7Y9_9PELO</name>
<proteinExistence type="predicted"/>
<dbReference type="GO" id="GO:0005876">
    <property type="term" value="C:spindle microtubule"/>
    <property type="evidence" value="ECO:0007669"/>
    <property type="project" value="TreeGrafter"/>
</dbReference>
<dbReference type="Proteomes" id="UP000494206">
    <property type="component" value="Unassembled WGS sequence"/>
</dbReference>
<dbReference type="InterPro" id="IPR049039">
    <property type="entry name" value="RMD1-3_a_helical_rpt"/>
</dbReference>
<organism evidence="1 2">
    <name type="scientific">Caenorhabditis bovis</name>
    <dbReference type="NCBI Taxonomy" id="2654633"/>
    <lineage>
        <taxon>Eukaryota</taxon>
        <taxon>Metazoa</taxon>
        <taxon>Ecdysozoa</taxon>
        <taxon>Nematoda</taxon>
        <taxon>Chromadorea</taxon>
        <taxon>Rhabditida</taxon>
        <taxon>Rhabditina</taxon>
        <taxon>Rhabditomorpha</taxon>
        <taxon>Rhabditoidea</taxon>
        <taxon>Rhabditidae</taxon>
        <taxon>Peloderinae</taxon>
        <taxon>Caenorhabditis</taxon>
    </lineage>
</organism>
<accession>A0A8S1F7Y9</accession>